<gene>
    <name evidence="6" type="ORF">D3871_22355</name>
</gene>
<dbReference type="CDD" id="cd02247">
    <property type="entry name" value="cupin_pirin_C"/>
    <property type="match status" value="1"/>
</dbReference>
<evidence type="ECO:0000313" key="6">
    <source>
        <dbReference type="EMBL" id="RJF96083.1"/>
    </source>
</evidence>
<dbReference type="InterPro" id="IPR008778">
    <property type="entry name" value="Pirin_C_dom"/>
</dbReference>
<dbReference type="InterPro" id="IPR014710">
    <property type="entry name" value="RmlC-like_jellyroll"/>
</dbReference>
<feature type="domain" description="Pirin N-terminal" evidence="4">
    <location>
        <begin position="25"/>
        <end position="125"/>
    </location>
</feature>
<accession>A0A3A3FKR3</accession>
<dbReference type="RefSeq" id="WP_119771229.1">
    <property type="nucleotide sequence ID" value="NZ_QYUO01000002.1"/>
</dbReference>
<dbReference type="SUPFAM" id="SSF51182">
    <property type="entry name" value="RmlC-like cupins"/>
    <property type="match status" value="1"/>
</dbReference>
<dbReference type="Proteomes" id="UP000265955">
    <property type="component" value="Unassembled WGS sequence"/>
</dbReference>
<dbReference type="PIRSF" id="PIRSF006232">
    <property type="entry name" value="Pirin"/>
    <property type="match status" value="1"/>
</dbReference>
<dbReference type="Pfam" id="PF02678">
    <property type="entry name" value="Pirin"/>
    <property type="match status" value="1"/>
</dbReference>
<proteinExistence type="inferred from homology"/>
<dbReference type="EMBL" id="QYUO01000002">
    <property type="protein sequence ID" value="RJF96083.1"/>
    <property type="molecule type" value="Genomic_DNA"/>
</dbReference>
<protein>
    <submittedName>
        <fullName evidence="6">Pirin family protein</fullName>
    </submittedName>
</protein>
<comment type="similarity">
    <text evidence="1 3">Belongs to the pirin family.</text>
</comment>
<feature type="binding site" evidence="2">
    <location>
        <position position="109"/>
    </location>
    <ligand>
        <name>Fe cation</name>
        <dbReference type="ChEBI" id="CHEBI:24875"/>
    </ligand>
</feature>
<evidence type="ECO:0000256" key="2">
    <source>
        <dbReference type="PIRSR" id="PIRSR006232-1"/>
    </source>
</evidence>
<comment type="cofactor">
    <cofactor evidence="2">
        <name>Fe cation</name>
        <dbReference type="ChEBI" id="CHEBI:24875"/>
    </cofactor>
    <text evidence="2">Binds 1 Fe cation per subunit.</text>
</comment>
<dbReference type="PANTHER" id="PTHR13903">
    <property type="entry name" value="PIRIN-RELATED"/>
    <property type="match status" value="1"/>
</dbReference>
<dbReference type="GO" id="GO:0046872">
    <property type="term" value="F:metal ion binding"/>
    <property type="evidence" value="ECO:0007669"/>
    <property type="project" value="UniProtKB-KW"/>
</dbReference>
<evidence type="ECO:0000259" key="5">
    <source>
        <dbReference type="Pfam" id="PF05726"/>
    </source>
</evidence>
<reference evidence="7" key="1">
    <citation type="submission" date="2018-09" db="EMBL/GenBank/DDBJ databases">
        <authorList>
            <person name="Zhu H."/>
        </authorList>
    </citation>
    <scope>NUCLEOTIDE SEQUENCE [LARGE SCALE GENOMIC DNA]</scope>
    <source>
        <strain evidence="7">K1R23-30</strain>
    </source>
</reference>
<sequence>MTTTVSSRTLQRVIEGLATSDGAGVKLRRTLGQGQATRLDPFLMLDEFSSENPGDYLAGFPAHPHRGFETVTYMLDGHMRHEDHLGNVGELMSGSVQWMTAGRGIVHSEMPQQEEGRMRGFQLWINLPAKEKMKPAGYRDIPAAEIPVAALPGGGRVKVIAGTLEIDGATVDGPIQGLTTAPLYFDVELPAGAVFSHPVDGGHNAFLYVFEGSVKVGSDDAPRPLKSQSAGFLSPGEQVEVHADAGGARFLLLAGRPLREPVVQYGPFVMNTVEEVEQAITDFQSGKFTQTA</sequence>
<name>A0A3A3FKR3_9BURK</name>
<evidence type="ECO:0000256" key="3">
    <source>
        <dbReference type="RuleBase" id="RU003457"/>
    </source>
</evidence>
<dbReference type="InterPro" id="IPR012093">
    <property type="entry name" value="Pirin"/>
</dbReference>
<organism evidence="6 7">
    <name type="scientific">Noviherbaspirillum saxi</name>
    <dbReference type="NCBI Taxonomy" id="2320863"/>
    <lineage>
        <taxon>Bacteria</taxon>
        <taxon>Pseudomonadati</taxon>
        <taxon>Pseudomonadota</taxon>
        <taxon>Betaproteobacteria</taxon>
        <taxon>Burkholderiales</taxon>
        <taxon>Oxalobacteraceae</taxon>
        <taxon>Noviherbaspirillum</taxon>
    </lineage>
</organism>
<evidence type="ECO:0000256" key="1">
    <source>
        <dbReference type="ARBA" id="ARBA00008416"/>
    </source>
</evidence>
<feature type="binding site" evidence="2">
    <location>
        <position position="107"/>
    </location>
    <ligand>
        <name>Fe cation</name>
        <dbReference type="ChEBI" id="CHEBI:24875"/>
    </ligand>
</feature>
<feature type="binding site" evidence="2">
    <location>
        <position position="65"/>
    </location>
    <ligand>
        <name>Fe cation</name>
        <dbReference type="ChEBI" id="CHEBI:24875"/>
    </ligand>
</feature>
<dbReference type="InterPro" id="IPR011051">
    <property type="entry name" value="RmlC_Cupin_sf"/>
</dbReference>
<dbReference type="PANTHER" id="PTHR13903:SF8">
    <property type="entry name" value="PIRIN"/>
    <property type="match status" value="1"/>
</dbReference>
<keyword evidence="2" id="KW-0408">Iron</keyword>
<dbReference type="CDD" id="cd02909">
    <property type="entry name" value="cupin_pirin_N"/>
    <property type="match status" value="1"/>
</dbReference>
<feature type="binding site" evidence="2">
    <location>
        <position position="63"/>
    </location>
    <ligand>
        <name>Fe cation</name>
        <dbReference type="ChEBI" id="CHEBI:24875"/>
    </ligand>
</feature>
<dbReference type="Gene3D" id="2.60.120.10">
    <property type="entry name" value="Jelly Rolls"/>
    <property type="match status" value="2"/>
</dbReference>
<evidence type="ECO:0000259" key="4">
    <source>
        <dbReference type="Pfam" id="PF02678"/>
    </source>
</evidence>
<dbReference type="OrthoDB" id="321327at2"/>
<keyword evidence="7" id="KW-1185">Reference proteome</keyword>
<comment type="caution">
    <text evidence="6">The sequence shown here is derived from an EMBL/GenBank/DDBJ whole genome shotgun (WGS) entry which is preliminary data.</text>
</comment>
<dbReference type="AlphaFoldDB" id="A0A3A3FKR3"/>
<dbReference type="Pfam" id="PF05726">
    <property type="entry name" value="Pirin_C"/>
    <property type="match status" value="1"/>
</dbReference>
<feature type="domain" description="Pirin C-terminal" evidence="5">
    <location>
        <begin position="184"/>
        <end position="288"/>
    </location>
</feature>
<keyword evidence="2" id="KW-0479">Metal-binding</keyword>
<dbReference type="InterPro" id="IPR003829">
    <property type="entry name" value="Pirin_N_dom"/>
</dbReference>
<evidence type="ECO:0000313" key="7">
    <source>
        <dbReference type="Proteomes" id="UP000265955"/>
    </source>
</evidence>